<evidence type="ECO:0000256" key="5">
    <source>
        <dbReference type="SAM" id="MobiDB-lite"/>
    </source>
</evidence>
<evidence type="ECO:0000256" key="1">
    <source>
        <dbReference type="ARBA" id="ARBA00004123"/>
    </source>
</evidence>
<protein>
    <submittedName>
        <fullName evidence="7">Chromatin-remodeling complex subunit ies6</fullName>
    </submittedName>
</protein>
<keyword evidence="4" id="KW-0539">Nucleus</keyword>
<evidence type="ECO:0000256" key="2">
    <source>
        <dbReference type="ARBA" id="ARBA00023015"/>
    </source>
</evidence>
<sequence length="166" mass="18607">MSEPGLTSEDLSVYVDKHPFKSEAYLQKMGANGAPVPSRRNKPLKQILNQEREAYYQKRGMVDPTKKRGDSTPKRRKTEQEADSEVPAPREEGPLRDVPTYTSVQAPPSLLPPKRYCDLTGLMAPYTDPKTRLRYHSAEVYQIIKGFAPGADNAYLALRGDASQLL</sequence>
<feature type="compositionally biased region" description="Basic and acidic residues" evidence="5">
    <location>
        <begin position="50"/>
        <end position="73"/>
    </location>
</feature>
<feature type="region of interest" description="Disordered" evidence="5">
    <location>
        <begin position="30"/>
        <end position="109"/>
    </location>
</feature>
<feature type="domain" description="Vps72/YL1 C-terminal" evidence="6">
    <location>
        <begin position="115"/>
        <end position="144"/>
    </location>
</feature>
<dbReference type="STRING" id="425264.A0A3G2S946"/>
<keyword evidence="2" id="KW-0805">Transcription regulation</keyword>
<dbReference type="Proteomes" id="UP000269793">
    <property type="component" value="Chromosome III"/>
</dbReference>
<evidence type="ECO:0000256" key="3">
    <source>
        <dbReference type="ARBA" id="ARBA00023163"/>
    </source>
</evidence>
<comment type="subcellular location">
    <subcellularLocation>
        <location evidence="1">Nucleus</location>
    </subcellularLocation>
</comment>
<dbReference type="OrthoDB" id="49520at2759"/>
<dbReference type="GO" id="GO:0031011">
    <property type="term" value="C:Ino80 complex"/>
    <property type="evidence" value="ECO:0007669"/>
    <property type="project" value="InterPro"/>
</dbReference>
<keyword evidence="3" id="KW-0804">Transcription</keyword>
<gene>
    <name evidence="7" type="primary">ies6</name>
    <name evidence="7" type="ORF">DNF11_1627</name>
</gene>
<evidence type="ECO:0000313" key="8">
    <source>
        <dbReference type="Proteomes" id="UP000269793"/>
    </source>
</evidence>
<dbReference type="InterPro" id="IPR029525">
    <property type="entry name" value="INO80C/Ies6"/>
</dbReference>
<name>A0A3G2S946_MALR7</name>
<evidence type="ECO:0000313" key="7">
    <source>
        <dbReference type="EMBL" id="AYO42577.1"/>
    </source>
</evidence>
<evidence type="ECO:0000256" key="4">
    <source>
        <dbReference type="ARBA" id="ARBA00023242"/>
    </source>
</evidence>
<evidence type="ECO:0000259" key="6">
    <source>
        <dbReference type="SMART" id="SM00993"/>
    </source>
</evidence>
<dbReference type="PANTHER" id="PTHR31200:SF1">
    <property type="entry name" value="INO80 COMPLEX SUBUNIT C"/>
    <property type="match status" value="1"/>
</dbReference>
<accession>A0A3G2S946</accession>
<reference evidence="7 8" key="1">
    <citation type="submission" date="2018-10" db="EMBL/GenBank/DDBJ databases">
        <title>Complete genome sequence of Malassezia restricta CBS 7877.</title>
        <authorList>
            <person name="Morand S.C."/>
            <person name="Bertignac M."/>
            <person name="Iltis A."/>
            <person name="Kolder I."/>
            <person name="Pirovano W."/>
            <person name="Jourdain R."/>
            <person name="Clavaud C."/>
        </authorList>
    </citation>
    <scope>NUCLEOTIDE SEQUENCE [LARGE SCALE GENOMIC DNA]</scope>
    <source>
        <strain evidence="7 8">CBS 7877</strain>
    </source>
</reference>
<dbReference type="GO" id="GO:0006338">
    <property type="term" value="P:chromatin remodeling"/>
    <property type="evidence" value="ECO:0007669"/>
    <property type="project" value="InterPro"/>
</dbReference>
<dbReference type="AlphaFoldDB" id="A0A3G2S946"/>
<dbReference type="VEuPathDB" id="FungiDB:DNF11_1627"/>
<proteinExistence type="predicted"/>
<dbReference type="PANTHER" id="PTHR31200">
    <property type="entry name" value="INO80 COMPLEX SUBUNIT C"/>
    <property type="match status" value="1"/>
</dbReference>
<dbReference type="EMBL" id="CP033150">
    <property type="protein sequence ID" value="AYO42577.1"/>
    <property type="molecule type" value="Genomic_DNA"/>
</dbReference>
<organism evidence="7 8">
    <name type="scientific">Malassezia restricta (strain ATCC 96810 / NBRC 103918 / CBS 7877)</name>
    <name type="common">Seborrheic dermatitis infection agent</name>
    <dbReference type="NCBI Taxonomy" id="425264"/>
    <lineage>
        <taxon>Eukaryota</taxon>
        <taxon>Fungi</taxon>
        <taxon>Dikarya</taxon>
        <taxon>Basidiomycota</taxon>
        <taxon>Ustilaginomycotina</taxon>
        <taxon>Malasseziomycetes</taxon>
        <taxon>Malasseziales</taxon>
        <taxon>Malasseziaceae</taxon>
        <taxon>Malassezia</taxon>
    </lineage>
</organism>
<dbReference type="Pfam" id="PF08265">
    <property type="entry name" value="YL1_C"/>
    <property type="match status" value="1"/>
</dbReference>
<keyword evidence="8" id="KW-1185">Reference proteome</keyword>
<dbReference type="SMART" id="SM00993">
    <property type="entry name" value="YL1_C"/>
    <property type="match status" value="1"/>
</dbReference>
<dbReference type="InterPro" id="IPR013272">
    <property type="entry name" value="Vps72/YL1_C"/>
</dbReference>